<evidence type="ECO:0000313" key="8">
    <source>
        <dbReference type="EMBL" id="BAL94463.1"/>
    </source>
</evidence>
<sequence length="117" mass="12782">MKPRAWLPAAAALLLAACSPAGAPPADADYHRAESMRPDDAALAERWERSCRLCHTTRGPAPLAGHAPSWRPRLAQGPAVLLQRAREGFNTMPPRGLCADCSDEDLLRLIDFMSRPR</sequence>
<organism evidence="8 9">
    <name type="scientific">Rubrivivax gelatinosus (strain NBRC 100245 / IL144)</name>
    <dbReference type="NCBI Taxonomy" id="983917"/>
    <lineage>
        <taxon>Bacteria</taxon>
        <taxon>Pseudomonadati</taxon>
        <taxon>Pseudomonadota</taxon>
        <taxon>Betaproteobacteria</taxon>
        <taxon>Burkholderiales</taxon>
        <taxon>Sphaerotilaceae</taxon>
        <taxon>Rubrivivax</taxon>
    </lineage>
</organism>
<keyword evidence="4" id="KW-0249">Electron transport</keyword>
<dbReference type="STRING" id="983917.RGE_11220"/>
<dbReference type="Proteomes" id="UP000007883">
    <property type="component" value="Chromosome"/>
</dbReference>
<evidence type="ECO:0000256" key="4">
    <source>
        <dbReference type="ARBA" id="ARBA00022982"/>
    </source>
</evidence>
<dbReference type="RefSeq" id="WP_014427334.1">
    <property type="nucleotide sequence ID" value="NC_017075.1"/>
</dbReference>
<keyword evidence="1" id="KW-0813">Transport</keyword>
<dbReference type="PANTHER" id="PTHR40942">
    <property type="match status" value="1"/>
</dbReference>
<dbReference type="eggNOG" id="COG3245">
    <property type="taxonomic scope" value="Bacteria"/>
</dbReference>
<reference evidence="8 9" key="1">
    <citation type="journal article" date="2012" name="J. Bacteriol.">
        <title>Complete genome sequence of phototrophic betaproteobacterium Rubrivivax gelatinosus IL144.</title>
        <authorList>
            <person name="Nagashima S."/>
            <person name="Kamimura A."/>
            <person name="Shimizu T."/>
            <person name="Nakamura-isaki S."/>
            <person name="Aono E."/>
            <person name="Sakamoto K."/>
            <person name="Ichikawa N."/>
            <person name="Nakazawa H."/>
            <person name="Sekine M."/>
            <person name="Yamazaki S."/>
            <person name="Fujita N."/>
            <person name="Shimada K."/>
            <person name="Hanada S."/>
            <person name="Nagashima K.V.P."/>
        </authorList>
    </citation>
    <scope>NUCLEOTIDE SEQUENCE [LARGE SCALE GENOMIC DNA]</scope>
    <source>
        <strain evidence="9">NBRC 100245 / IL144</strain>
    </source>
</reference>
<evidence type="ECO:0000256" key="1">
    <source>
        <dbReference type="ARBA" id="ARBA00022448"/>
    </source>
</evidence>
<name>I0HN76_RUBGI</name>
<feature type="domain" description="Cytochrome c" evidence="7">
    <location>
        <begin position="41"/>
        <end position="113"/>
    </location>
</feature>
<evidence type="ECO:0000256" key="3">
    <source>
        <dbReference type="ARBA" id="ARBA00022723"/>
    </source>
</evidence>
<dbReference type="EMBL" id="AP012320">
    <property type="protein sequence ID" value="BAL94463.1"/>
    <property type="molecule type" value="Genomic_DNA"/>
</dbReference>
<evidence type="ECO:0000256" key="5">
    <source>
        <dbReference type="ARBA" id="ARBA00023004"/>
    </source>
</evidence>
<evidence type="ECO:0000256" key="6">
    <source>
        <dbReference type="SAM" id="SignalP"/>
    </source>
</evidence>
<evidence type="ECO:0000256" key="2">
    <source>
        <dbReference type="ARBA" id="ARBA00022617"/>
    </source>
</evidence>
<dbReference type="InterPro" id="IPR036909">
    <property type="entry name" value="Cyt_c-like_dom_sf"/>
</dbReference>
<dbReference type="Pfam" id="PF13442">
    <property type="entry name" value="Cytochrome_CBB3"/>
    <property type="match status" value="1"/>
</dbReference>
<dbReference type="InterPro" id="IPR002323">
    <property type="entry name" value="Cyt_CIE"/>
</dbReference>
<dbReference type="GO" id="GO:0020037">
    <property type="term" value="F:heme binding"/>
    <property type="evidence" value="ECO:0007669"/>
    <property type="project" value="InterPro"/>
</dbReference>
<dbReference type="PANTHER" id="PTHR40942:SF4">
    <property type="entry name" value="CYTOCHROME C5"/>
    <property type="match status" value="1"/>
</dbReference>
<protein>
    <submittedName>
        <fullName evidence="8">Putative cytochrome c5</fullName>
    </submittedName>
</protein>
<dbReference type="GO" id="GO:0005506">
    <property type="term" value="F:iron ion binding"/>
    <property type="evidence" value="ECO:0007669"/>
    <property type="project" value="InterPro"/>
</dbReference>
<keyword evidence="5" id="KW-0408">Iron</keyword>
<keyword evidence="2" id="KW-0349">Heme</keyword>
<feature type="signal peptide" evidence="6">
    <location>
        <begin position="1"/>
        <end position="23"/>
    </location>
</feature>
<evidence type="ECO:0000259" key="7">
    <source>
        <dbReference type="Pfam" id="PF13442"/>
    </source>
</evidence>
<dbReference type="AlphaFoldDB" id="I0HN76"/>
<dbReference type="HOGENOM" id="CLU_082349_3_1_4"/>
<dbReference type="GO" id="GO:0009055">
    <property type="term" value="F:electron transfer activity"/>
    <property type="evidence" value="ECO:0007669"/>
    <property type="project" value="InterPro"/>
</dbReference>
<keyword evidence="6" id="KW-0732">Signal</keyword>
<feature type="chain" id="PRO_5003629057" evidence="6">
    <location>
        <begin position="24"/>
        <end position="117"/>
    </location>
</feature>
<dbReference type="SUPFAM" id="SSF46626">
    <property type="entry name" value="Cytochrome c"/>
    <property type="match status" value="1"/>
</dbReference>
<accession>I0HN76</accession>
<dbReference type="PRINTS" id="PR00607">
    <property type="entry name" value="CYTCHROMECIE"/>
</dbReference>
<dbReference type="PATRIC" id="fig|983917.3.peg.1099"/>
<dbReference type="KEGG" id="rge:RGE_11220"/>
<dbReference type="PROSITE" id="PS51257">
    <property type="entry name" value="PROKAR_LIPOPROTEIN"/>
    <property type="match status" value="1"/>
</dbReference>
<dbReference type="InterPro" id="IPR009056">
    <property type="entry name" value="Cyt_c-like_dom"/>
</dbReference>
<evidence type="ECO:0000313" key="9">
    <source>
        <dbReference type="Proteomes" id="UP000007883"/>
    </source>
</evidence>
<gene>
    <name evidence="8" type="ordered locus">RGE_11220</name>
</gene>
<dbReference type="Gene3D" id="1.10.760.10">
    <property type="entry name" value="Cytochrome c-like domain"/>
    <property type="match status" value="1"/>
</dbReference>
<proteinExistence type="predicted"/>
<keyword evidence="9" id="KW-1185">Reference proteome</keyword>
<keyword evidence="3" id="KW-0479">Metal-binding</keyword>